<keyword evidence="1" id="KW-1133">Transmembrane helix</keyword>
<reference evidence="2 3" key="1">
    <citation type="submission" date="2022-12" db="EMBL/GenBank/DDBJ databases">
        <authorList>
            <person name="Mo P."/>
        </authorList>
    </citation>
    <scope>NUCLEOTIDE SEQUENCE [LARGE SCALE GENOMIC DNA]</scope>
    <source>
        <strain evidence="2 3">HUAS 2-6</strain>
    </source>
</reference>
<proteinExistence type="predicted"/>
<feature type="transmembrane region" description="Helical" evidence="1">
    <location>
        <begin position="104"/>
        <end position="122"/>
    </location>
</feature>
<evidence type="ECO:0000313" key="3">
    <source>
        <dbReference type="Proteomes" id="UP001212326"/>
    </source>
</evidence>
<name>A0ABY7PEI4_9ACTN</name>
<dbReference type="EMBL" id="CP115300">
    <property type="protein sequence ID" value="WBO68580.1"/>
    <property type="molecule type" value="Genomic_DNA"/>
</dbReference>
<keyword evidence="3" id="KW-1185">Reference proteome</keyword>
<accession>A0ABY7PEI4</accession>
<sequence>MTRTPAGGDTDRPARAALYLGAVLGTGVTALPAPPELPAWPGPVPLSAPLAATFTALGAWYPEGGGGRLVFLLRRSRRCPGGTAADRRRGGQELRVSVSRRLQLALAVLLVALLPATVLAALPRTRLRNPHPFAPRGWSAIGSAGAAADVERGRRRLRPGAARAARRHPITEHRFDVVQSDVAKCGGFTEARAATLRLLSAVPEWVRAHRLDDHSVHVR</sequence>
<keyword evidence="1" id="KW-0812">Transmembrane</keyword>
<organism evidence="2 3">
    <name type="scientific">Streptomyces camelliae</name>
    <dbReference type="NCBI Taxonomy" id="3004093"/>
    <lineage>
        <taxon>Bacteria</taxon>
        <taxon>Bacillati</taxon>
        <taxon>Actinomycetota</taxon>
        <taxon>Actinomycetes</taxon>
        <taxon>Kitasatosporales</taxon>
        <taxon>Streptomycetaceae</taxon>
        <taxon>Streptomyces</taxon>
    </lineage>
</organism>
<dbReference type="Proteomes" id="UP001212326">
    <property type="component" value="Chromosome"/>
</dbReference>
<evidence type="ECO:0000313" key="2">
    <source>
        <dbReference type="EMBL" id="WBO68580.1"/>
    </source>
</evidence>
<evidence type="ECO:0000256" key="1">
    <source>
        <dbReference type="SAM" id="Phobius"/>
    </source>
</evidence>
<keyword evidence="1" id="KW-0472">Membrane</keyword>
<dbReference type="RefSeq" id="WP_270085812.1">
    <property type="nucleotide sequence ID" value="NZ_CP115300.1"/>
</dbReference>
<gene>
    <name evidence="2" type="ORF">O1G22_40090</name>
</gene>
<protein>
    <submittedName>
        <fullName evidence="2">Uncharacterized protein</fullName>
    </submittedName>
</protein>